<reference evidence="8 9" key="1">
    <citation type="journal article" date="2021" name="Int. J. Syst. Evol. Microbiol.">
        <title>Steroidobacter gossypii sp. nov., isolated from soil of cotton cropping field.</title>
        <authorList>
            <person name="Huang R."/>
            <person name="Yang S."/>
            <person name="Zhen C."/>
            <person name="Liu W."/>
        </authorList>
    </citation>
    <scope>NUCLEOTIDE SEQUENCE [LARGE SCALE GENOMIC DNA]</scope>
    <source>
        <strain evidence="8 9">S1-65</strain>
    </source>
</reference>
<feature type="domain" description="Glucose-methanol-choline oxidoreductase N-terminal" evidence="6">
    <location>
        <begin position="19"/>
        <end position="273"/>
    </location>
</feature>
<gene>
    <name evidence="8" type="ORF">JM946_01530</name>
</gene>
<name>A0ABS1WR14_9GAMM</name>
<dbReference type="PANTHER" id="PTHR42784">
    <property type="entry name" value="PYRANOSE 2-OXIDASE"/>
    <property type="match status" value="1"/>
</dbReference>
<dbReference type="Proteomes" id="UP000661077">
    <property type="component" value="Unassembled WGS sequence"/>
</dbReference>
<keyword evidence="9" id="KW-1185">Reference proteome</keyword>
<dbReference type="Gene3D" id="3.50.50.60">
    <property type="entry name" value="FAD/NAD(P)-binding domain"/>
    <property type="match status" value="2"/>
</dbReference>
<organism evidence="8 9">
    <name type="scientific">Steroidobacter gossypii</name>
    <dbReference type="NCBI Taxonomy" id="2805490"/>
    <lineage>
        <taxon>Bacteria</taxon>
        <taxon>Pseudomonadati</taxon>
        <taxon>Pseudomonadota</taxon>
        <taxon>Gammaproteobacteria</taxon>
        <taxon>Steroidobacterales</taxon>
        <taxon>Steroidobacteraceae</taxon>
        <taxon>Steroidobacter</taxon>
    </lineage>
</organism>
<evidence type="ECO:0000259" key="7">
    <source>
        <dbReference type="Pfam" id="PF05199"/>
    </source>
</evidence>
<dbReference type="PANTHER" id="PTHR42784:SF1">
    <property type="entry name" value="PYRANOSE 2-OXIDASE"/>
    <property type="match status" value="1"/>
</dbReference>
<comment type="caution">
    <text evidence="8">The sequence shown here is derived from an EMBL/GenBank/DDBJ whole genome shotgun (WGS) entry which is preliminary data.</text>
</comment>
<dbReference type="Pfam" id="PF05199">
    <property type="entry name" value="GMC_oxred_C"/>
    <property type="match status" value="1"/>
</dbReference>
<dbReference type="SUPFAM" id="SSF51905">
    <property type="entry name" value="FAD/NAD(P)-binding domain"/>
    <property type="match status" value="1"/>
</dbReference>
<dbReference type="EMBL" id="JAEVLS010000001">
    <property type="protein sequence ID" value="MBM0103401.1"/>
    <property type="molecule type" value="Genomic_DNA"/>
</dbReference>
<dbReference type="Pfam" id="PF00732">
    <property type="entry name" value="GMC_oxred_N"/>
    <property type="match status" value="1"/>
</dbReference>
<feature type="domain" description="Glucose-methanol-choline oxidoreductase C-terminal" evidence="7">
    <location>
        <begin position="388"/>
        <end position="490"/>
    </location>
</feature>
<evidence type="ECO:0000256" key="5">
    <source>
        <dbReference type="ARBA" id="ARBA00023002"/>
    </source>
</evidence>
<evidence type="ECO:0000256" key="4">
    <source>
        <dbReference type="ARBA" id="ARBA00022827"/>
    </source>
</evidence>
<keyword evidence="3" id="KW-0285">Flavoprotein</keyword>
<evidence type="ECO:0000259" key="6">
    <source>
        <dbReference type="Pfam" id="PF00732"/>
    </source>
</evidence>
<dbReference type="InterPro" id="IPR007867">
    <property type="entry name" value="GMC_OxRtase_C"/>
</dbReference>
<dbReference type="InterPro" id="IPR036188">
    <property type="entry name" value="FAD/NAD-bd_sf"/>
</dbReference>
<comment type="cofactor">
    <cofactor evidence="1">
        <name>FAD</name>
        <dbReference type="ChEBI" id="CHEBI:57692"/>
    </cofactor>
</comment>
<keyword evidence="4" id="KW-0274">FAD</keyword>
<protein>
    <submittedName>
        <fullName evidence="8">GMC family oxidoreductase</fullName>
    </submittedName>
</protein>
<sequence>MLLDAEQLEDGALLEAKVIIAGGGMAGLLLARQLGDAGIDVLVLESGGQSQDARVQSMYAGKMTLGGPSNSQRTMDGYLIASRVRCLGGSGNVWGGKCAPLDPLDFERRDWIAHSGWPLTRSTMQPFYDRACDVLELPHFSVDAQAMTGAPEPLFASGPRRFTARPRGYTRCSGAVANSTYQDYKVAAANHERVRIYLKANLTRIEMSEDGERVAALDVRCLNGRTHRARAHTYILAMGGIENARLLLASSDVHRNGIGNHSDWLGRGFQGHAVIEKEGQTSVQLLRNSAVLAPFDVMNRSKVHIVLGASDDTQRALRGVNFTVTLPRAIGAVTGAPAAALAVAKKLASASTSERREAYFMIEHTPNRESRLSLIRDELDELQMPRVRLDMRFGAAELDRFMPTLAMFASELGRCEAGRVQWRGGAEDLVASMSLSRHHMGATRMAVSAKSGVVDEHCRVHGVQNLYVAGSSVFPTSGIANPTLTLLALALRLSDHLRGRIST</sequence>
<dbReference type="InterPro" id="IPR000172">
    <property type="entry name" value="GMC_OxRdtase_N"/>
</dbReference>
<accession>A0ABS1WR14</accession>
<evidence type="ECO:0000256" key="2">
    <source>
        <dbReference type="ARBA" id="ARBA00010790"/>
    </source>
</evidence>
<dbReference type="InterPro" id="IPR051473">
    <property type="entry name" value="P2Ox-like"/>
</dbReference>
<evidence type="ECO:0000313" key="8">
    <source>
        <dbReference type="EMBL" id="MBM0103401.1"/>
    </source>
</evidence>
<dbReference type="RefSeq" id="WP_203165377.1">
    <property type="nucleotide sequence ID" value="NZ_JAEVLS010000001.1"/>
</dbReference>
<comment type="similarity">
    <text evidence="2">Belongs to the GMC oxidoreductase family.</text>
</comment>
<evidence type="ECO:0000313" key="9">
    <source>
        <dbReference type="Proteomes" id="UP000661077"/>
    </source>
</evidence>
<evidence type="ECO:0000256" key="1">
    <source>
        <dbReference type="ARBA" id="ARBA00001974"/>
    </source>
</evidence>
<proteinExistence type="inferred from homology"/>
<evidence type="ECO:0000256" key="3">
    <source>
        <dbReference type="ARBA" id="ARBA00022630"/>
    </source>
</evidence>
<keyword evidence="5" id="KW-0560">Oxidoreductase</keyword>